<dbReference type="RefSeq" id="WP_241512819.1">
    <property type="nucleotide sequence ID" value="NZ_JAFEJT020000004.1"/>
</dbReference>
<keyword evidence="3" id="KW-1185">Reference proteome</keyword>
<comment type="caution">
    <text evidence="2">The sequence shown here is derived from an EMBL/GenBank/DDBJ whole genome shotgun (WGS) entry which is preliminary data.</text>
</comment>
<dbReference type="EMBL" id="JAFEJT020000004">
    <property type="protein sequence ID" value="MCH9274986.1"/>
    <property type="molecule type" value="Genomic_DNA"/>
</dbReference>
<sequence>MISKARREMIRRWAQRGYDIDTTARLMSLSREEVLAVLTHPEPAEPPSRQYGPEFIEPPSFDGLD</sequence>
<evidence type="ECO:0000313" key="3">
    <source>
        <dbReference type="Proteomes" id="UP000710815"/>
    </source>
</evidence>
<dbReference type="Proteomes" id="UP000710815">
    <property type="component" value="Unassembled WGS sequence"/>
</dbReference>
<name>A0ABS9VSQ1_9BIFI</name>
<organism evidence="2 3">
    <name type="scientific">Bifidobacterium amazonense</name>
    <dbReference type="NCBI Taxonomy" id="2809027"/>
    <lineage>
        <taxon>Bacteria</taxon>
        <taxon>Bacillati</taxon>
        <taxon>Actinomycetota</taxon>
        <taxon>Actinomycetes</taxon>
        <taxon>Bifidobacteriales</taxon>
        <taxon>Bifidobacteriaceae</taxon>
        <taxon>Bifidobacterium</taxon>
    </lineage>
</organism>
<reference evidence="2 3" key="1">
    <citation type="journal article" date="2021" name="Environ. Microbiol.">
        <title>Genetic insights into the dark matter of the mammalian gut microbiota through targeted genome reconstruction.</title>
        <authorList>
            <person name="Lugli G.A."/>
            <person name="Alessandri G."/>
            <person name="Milani C."/>
            <person name="Viappiani A."/>
            <person name="Fontana F."/>
            <person name="Tarracchini C."/>
            <person name="Mancabelli L."/>
            <person name="Argentini C."/>
            <person name="Ruiz L."/>
            <person name="Margolles A."/>
            <person name="van Sinderen D."/>
            <person name="Turroni F."/>
            <person name="Ventura M."/>
        </authorList>
    </citation>
    <scope>NUCLEOTIDE SEQUENCE [LARGE SCALE GENOMIC DNA]</scope>
    <source>
        <strain evidence="2 3">MA1</strain>
    </source>
</reference>
<proteinExistence type="predicted"/>
<accession>A0ABS9VSQ1</accession>
<feature type="region of interest" description="Disordered" evidence="1">
    <location>
        <begin position="41"/>
        <end position="65"/>
    </location>
</feature>
<gene>
    <name evidence="2" type="ORF">JS533_001610</name>
</gene>
<protein>
    <submittedName>
        <fullName evidence="2">Uncharacterized protein</fullName>
    </submittedName>
</protein>
<evidence type="ECO:0000256" key="1">
    <source>
        <dbReference type="SAM" id="MobiDB-lite"/>
    </source>
</evidence>
<reference evidence="2 3" key="2">
    <citation type="journal article" date="2021" name="Syst. Appl. Microbiol.">
        <title>Phylogenetic classification of ten novel species belonging to the genus Bifidobacterium comprising B. phasiani sp. nov., B. pongonis sp. nov., B. saguinibicoloris sp. nov., B. colobi sp. nov., B. simiiventris sp. nov., B. santillanense sp. nov., B. miconis sp. nov., B. amazonense sp. nov., B. pluvialisilvae sp. nov., and B. miconisargentati sp. nov.</title>
        <authorList>
            <person name="Lugli G.A."/>
            <person name="Calvete-Torre I."/>
            <person name="Alessandri G."/>
            <person name="Milani C."/>
            <person name="Turroni F."/>
            <person name="Laiolo P."/>
            <person name="Ossiprandi M.C."/>
            <person name="Margolles A."/>
            <person name="Ruiz L."/>
            <person name="Ventura M."/>
        </authorList>
    </citation>
    <scope>NUCLEOTIDE SEQUENCE [LARGE SCALE GENOMIC DNA]</scope>
    <source>
        <strain evidence="2 3">MA1</strain>
    </source>
</reference>
<evidence type="ECO:0000313" key="2">
    <source>
        <dbReference type="EMBL" id="MCH9274986.1"/>
    </source>
</evidence>